<evidence type="ECO:0000313" key="2">
    <source>
        <dbReference type="Proteomes" id="UP000789920"/>
    </source>
</evidence>
<name>A0ACA9MVM1_9GLOM</name>
<proteinExistence type="predicted"/>
<gene>
    <name evidence="1" type="ORF">RPERSI_LOCUS6184</name>
</gene>
<reference evidence="1" key="1">
    <citation type="submission" date="2021-06" db="EMBL/GenBank/DDBJ databases">
        <authorList>
            <person name="Kallberg Y."/>
            <person name="Tangrot J."/>
            <person name="Rosling A."/>
        </authorList>
    </citation>
    <scope>NUCLEOTIDE SEQUENCE</scope>
    <source>
        <strain evidence="1">MA461A</strain>
    </source>
</reference>
<protein>
    <submittedName>
        <fullName evidence="1">24018_t:CDS:1</fullName>
    </submittedName>
</protein>
<comment type="caution">
    <text evidence="1">The sequence shown here is derived from an EMBL/GenBank/DDBJ whole genome shotgun (WGS) entry which is preliminary data.</text>
</comment>
<organism evidence="1 2">
    <name type="scientific">Racocetra persica</name>
    <dbReference type="NCBI Taxonomy" id="160502"/>
    <lineage>
        <taxon>Eukaryota</taxon>
        <taxon>Fungi</taxon>
        <taxon>Fungi incertae sedis</taxon>
        <taxon>Mucoromycota</taxon>
        <taxon>Glomeromycotina</taxon>
        <taxon>Glomeromycetes</taxon>
        <taxon>Diversisporales</taxon>
        <taxon>Gigasporaceae</taxon>
        <taxon>Racocetra</taxon>
    </lineage>
</organism>
<accession>A0ACA9MVM1</accession>
<keyword evidence="2" id="KW-1185">Reference proteome</keyword>
<dbReference type="Proteomes" id="UP000789920">
    <property type="component" value="Unassembled WGS sequence"/>
</dbReference>
<evidence type="ECO:0000313" key="1">
    <source>
        <dbReference type="EMBL" id="CAG8607906.1"/>
    </source>
</evidence>
<dbReference type="EMBL" id="CAJVQC010009687">
    <property type="protein sequence ID" value="CAG8607906.1"/>
    <property type="molecule type" value="Genomic_DNA"/>
</dbReference>
<sequence>MSGFKVEEYFNNDDKELTNNPIDSPINTDCDKNISVKYKNSKFYFNTNSK</sequence>
<feature type="non-terminal residue" evidence="1">
    <location>
        <position position="50"/>
    </location>
</feature>